<sequence>MIFKPLLLIPGLSLALFLSACAGPMPRQDPSEAWIGLKEEGSNDLMAERVDGKNTRDGRFFEVTPGAHRLDVTLFEGASGDQNQIDCQGDVSYQGFEAGARYQLIESSLGSHIKARLVDGQGKEVAHTADFTCMPG</sequence>
<evidence type="ECO:0000256" key="1">
    <source>
        <dbReference type="SAM" id="SignalP"/>
    </source>
</evidence>
<dbReference type="RefSeq" id="WP_094993324.1">
    <property type="nucleotide sequence ID" value="NZ_NQKI01000013.1"/>
</dbReference>
<feature type="signal peptide" evidence="1">
    <location>
        <begin position="1"/>
        <end position="22"/>
    </location>
</feature>
<dbReference type="EMBL" id="NQKI01000013">
    <property type="protein sequence ID" value="OZY59495.1"/>
    <property type="molecule type" value="Genomic_DNA"/>
</dbReference>
<dbReference type="PROSITE" id="PS51257">
    <property type="entry name" value="PROKAR_LIPOPROTEIN"/>
    <property type="match status" value="1"/>
</dbReference>
<gene>
    <name evidence="2" type="ORF">CJF39_10285</name>
</gene>
<dbReference type="AlphaFoldDB" id="A0A266NCI8"/>
<evidence type="ECO:0000313" key="3">
    <source>
        <dbReference type="Proteomes" id="UP000215788"/>
    </source>
</evidence>
<reference evidence="2 3" key="1">
    <citation type="submission" date="2017-08" db="EMBL/GenBank/DDBJ databases">
        <title>Genomic and metabolic characterisation of spoilage-associated Pseudomonas species.</title>
        <authorList>
            <person name="Stanborough T."/>
            <person name="Fegan N."/>
            <person name="Powell S.M."/>
            <person name="Singh T."/>
            <person name="Tamplin M.L."/>
            <person name="Chandry P.S."/>
        </authorList>
    </citation>
    <scope>NUCLEOTIDE SEQUENCE [LARGE SCALE GENOMIC DNA]</scope>
    <source>
        <strain evidence="2 3">L1802</strain>
    </source>
</reference>
<name>A0A266NCI8_9PSED</name>
<protein>
    <recommendedName>
        <fullName evidence="4">Lipoprotein</fullName>
    </recommendedName>
</protein>
<proteinExistence type="predicted"/>
<accession>A0A266NCI8</accession>
<evidence type="ECO:0000313" key="2">
    <source>
        <dbReference type="EMBL" id="OZY59495.1"/>
    </source>
</evidence>
<organism evidence="2 3">
    <name type="scientific">Pseudomonas lundensis</name>
    <dbReference type="NCBI Taxonomy" id="86185"/>
    <lineage>
        <taxon>Bacteria</taxon>
        <taxon>Pseudomonadati</taxon>
        <taxon>Pseudomonadota</taxon>
        <taxon>Gammaproteobacteria</taxon>
        <taxon>Pseudomonadales</taxon>
        <taxon>Pseudomonadaceae</taxon>
        <taxon>Pseudomonas</taxon>
    </lineage>
</organism>
<dbReference type="Proteomes" id="UP000215788">
    <property type="component" value="Unassembled WGS sequence"/>
</dbReference>
<keyword evidence="1" id="KW-0732">Signal</keyword>
<dbReference type="OrthoDB" id="6997359at2"/>
<feature type="chain" id="PRO_5013057327" description="Lipoprotein" evidence="1">
    <location>
        <begin position="23"/>
        <end position="136"/>
    </location>
</feature>
<comment type="caution">
    <text evidence="2">The sequence shown here is derived from an EMBL/GenBank/DDBJ whole genome shotgun (WGS) entry which is preliminary data.</text>
</comment>
<evidence type="ECO:0008006" key="4">
    <source>
        <dbReference type="Google" id="ProtNLM"/>
    </source>
</evidence>